<proteinExistence type="inferred from homology"/>
<dbReference type="InterPro" id="IPR052042">
    <property type="entry name" value="Tail_sheath_structural"/>
</dbReference>
<dbReference type="PANTHER" id="PTHR35861:SF1">
    <property type="entry name" value="PHAGE TAIL SHEATH PROTEIN"/>
    <property type="match status" value="1"/>
</dbReference>
<dbReference type="Proteomes" id="UP000629420">
    <property type="component" value="Chromosome"/>
</dbReference>
<evidence type="ECO:0000313" key="5">
    <source>
        <dbReference type="Proteomes" id="UP000629420"/>
    </source>
</evidence>
<evidence type="ECO:0000259" key="2">
    <source>
        <dbReference type="Pfam" id="PF04984"/>
    </source>
</evidence>
<dbReference type="Pfam" id="PF04984">
    <property type="entry name" value="Phage_sheath_1"/>
    <property type="match status" value="1"/>
</dbReference>
<reference evidence="4 5" key="1">
    <citation type="submission" date="2021-01" db="EMBL/GenBank/DDBJ databases">
        <title>Aequorivita sp. strain KX20305, a bacterium isolated from the sediment collected at a cold seep field in South China Sea.</title>
        <authorList>
            <person name="Zhang H."/>
            <person name="Li C."/>
        </authorList>
    </citation>
    <scope>NUCLEOTIDE SEQUENCE [LARGE SCALE GENOMIC DNA]</scope>
    <source>
        <strain evidence="4 5">KX20305</strain>
    </source>
</reference>
<evidence type="ECO:0000256" key="1">
    <source>
        <dbReference type="ARBA" id="ARBA00008005"/>
    </source>
</evidence>
<name>A0ABX7DVG9_9FLAO</name>
<gene>
    <name evidence="4" type="ORF">JK629_02460</name>
</gene>
<evidence type="ECO:0000313" key="4">
    <source>
        <dbReference type="EMBL" id="QQX77154.1"/>
    </source>
</evidence>
<dbReference type="Pfam" id="PF17482">
    <property type="entry name" value="Phage_sheath_1C"/>
    <property type="match status" value="1"/>
</dbReference>
<sequence>MSKKTFKAPGIYIEEVAAFPNSVAQVETAIPAFIGYTPRAERNGNDCSFEPIKITSFIEFERVFCFPDGPEPVQQYSPQYYLVRQNSKPKEGDFILIGSEYYSILPDASTIYYLYNSIKLFYQNGGGKAYIVSVGGYGKASGAALDIGDPLVNPNVQLADLLKGLSTLKTEEEPTMYICPEATLLSSAENGTLMQNMLLQNNEMQTAISIFDVIGGNRENPSGNNLDIETFRNNTGTTGLNYGAAYYPFLGTTIMGNQDLNYTNLFGGDVRALATVFNSIQPPEKSSLELLKSIYNSENSQSVNENHRTLLAISVTYKNIISAVLQLVNILPASGGMAGVVTMLDNSRGVWKAPANVSITGVASLPIKINQAEQENLNVDAVSGKSINAIRNFPGRGALVWGAKTLDGNNNDWRYINVRRTMIFIEQSCKKACLNFVFEPNDANTWVRIQWMIENFLNNLWRQGALAGSTPRDAYFVKCGLGTTMTSQDVLEGRLIVTLGVAVSRPAEFIVSSFVQQQMV</sequence>
<accession>A0ABX7DVG9</accession>
<protein>
    <submittedName>
        <fullName evidence="4">Phage tail sheath family protein</fullName>
    </submittedName>
</protein>
<evidence type="ECO:0000259" key="3">
    <source>
        <dbReference type="Pfam" id="PF17482"/>
    </source>
</evidence>
<dbReference type="EMBL" id="CP068439">
    <property type="protein sequence ID" value="QQX77154.1"/>
    <property type="molecule type" value="Genomic_DNA"/>
</dbReference>
<dbReference type="InterPro" id="IPR020287">
    <property type="entry name" value="Tail_sheath_C"/>
</dbReference>
<dbReference type="Gene3D" id="3.40.50.11780">
    <property type="match status" value="1"/>
</dbReference>
<organism evidence="4 5">
    <name type="scientific">Aequorivita iocasae</name>
    <dbReference type="NCBI Taxonomy" id="2803865"/>
    <lineage>
        <taxon>Bacteria</taxon>
        <taxon>Pseudomonadati</taxon>
        <taxon>Bacteroidota</taxon>
        <taxon>Flavobacteriia</taxon>
        <taxon>Flavobacteriales</taxon>
        <taxon>Flavobacteriaceae</taxon>
        <taxon>Aequorivita</taxon>
    </lineage>
</organism>
<dbReference type="InterPro" id="IPR035089">
    <property type="entry name" value="Phage_sheath_subtilisin"/>
</dbReference>
<feature type="domain" description="Tail sheath protein C-terminal" evidence="3">
    <location>
        <begin position="410"/>
        <end position="512"/>
    </location>
</feature>
<keyword evidence="5" id="KW-1185">Reference proteome</keyword>
<feature type="domain" description="Tail sheath protein subtilisin-like" evidence="2">
    <location>
        <begin position="299"/>
        <end position="406"/>
    </location>
</feature>
<dbReference type="RefSeq" id="WP_202337057.1">
    <property type="nucleotide sequence ID" value="NZ_CP068439.1"/>
</dbReference>
<dbReference type="PANTHER" id="PTHR35861">
    <property type="match status" value="1"/>
</dbReference>
<comment type="similarity">
    <text evidence="1">Belongs to the myoviridae tail sheath protein family.</text>
</comment>